<dbReference type="AlphaFoldDB" id="A0A915E775"/>
<name>A0A915E775_9BILA</name>
<evidence type="ECO:0000313" key="2">
    <source>
        <dbReference type="WBParaSite" id="jg3076"/>
    </source>
</evidence>
<dbReference type="Proteomes" id="UP000887574">
    <property type="component" value="Unplaced"/>
</dbReference>
<protein>
    <submittedName>
        <fullName evidence="2">Uncharacterized protein</fullName>
    </submittedName>
</protein>
<proteinExistence type="predicted"/>
<evidence type="ECO:0000313" key="1">
    <source>
        <dbReference type="Proteomes" id="UP000887574"/>
    </source>
</evidence>
<organism evidence="1 2">
    <name type="scientific">Ditylenchus dipsaci</name>
    <dbReference type="NCBI Taxonomy" id="166011"/>
    <lineage>
        <taxon>Eukaryota</taxon>
        <taxon>Metazoa</taxon>
        <taxon>Ecdysozoa</taxon>
        <taxon>Nematoda</taxon>
        <taxon>Chromadorea</taxon>
        <taxon>Rhabditida</taxon>
        <taxon>Tylenchina</taxon>
        <taxon>Tylenchomorpha</taxon>
        <taxon>Sphaerularioidea</taxon>
        <taxon>Anguinidae</taxon>
        <taxon>Anguininae</taxon>
        <taxon>Ditylenchus</taxon>
    </lineage>
</organism>
<reference evidence="2" key="1">
    <citation type="submission" date="2022-11" db="UniProtKB">
        <authorList>
            <consortium name="WormBaseParasite"/>
        </authorList>
    </citation>
    <scope>IDENTIFICATION</scope>
</reference>
<accession>A0A915E775</accession>
<sequence length="93" mass="10523">MDMANSLHTSLLLSSGFIVGQGRTNLRAWRKQSSKWLIPSCLTPKNIEDEQCPPVGQLPHCLELVLQEDKRLALTAMMDFLGSRHNKFSKSRN</sequence>
<keyword evidence="1" id="KW-1185">Reference proteome</keyword>
<dbReference type="WBParaSite" id="jg3076">
    <property type="protein sequence ID" value="jg3076"/>
    <property type="gene ID" value="jg3076"/>
</dbReference>